<keyword evidence="4" id="KW-0410">Iron transport</keyword>
<protein>
    <submittedName>
        <fullName evidence="17">Iron complex outermembrane recepter protein</fullName>
    </submittedName>
</protein>
<dbReference type="AlphaFoldDB" id="A0A1I2D4J5"/>
<dbReference type="Pfam" id="PF13715">
    <property type="entry name" value="CarbopepD_reg_2"/>
    <property type="match status" value="1"/>
</dbReference>
<reference evidence="17 18" key="1">
    <citation type="submission" date="2016-10" db="EMBL/GenBank/DDBJ databases">
        <authorList>
            <person name="de Groot N.N."/>
        </authorList>
    </citation>
    <scope>NUCLEOTIDE SEQUENCE [LARGE SCALE GENOMIC DNA]</scope>
    <source>
        <strain evidence="17 18">ATCC 51969</strain>
    </source>
</reference>
<proteinExistence type="inferred from homology"/>
<dbReference type="Pfam" id="PF07715">
    <property type="entry name" value="Plug"/>
    <property type="match status" value="1"/>
</dbReference>
<keyword evidence="14" id="KW-1133">Transmembrane helix</keyword>
<evidence type="ECO:0000256" key="4">
    <source>
        <dbReference type="ARBA" id="ARBA00022496"/>
    </source>
</evidence>
<organism evidence="17 18">
    <name type="scientific">Pedobacter antarcticus</name>
    <dbReference type="NCBI Taxonomy" id="34086"/>
    <lineage>
        <taxon>Bacteria</taxon>
        <taxon>Pseudomonadati</taxon>
        <taxon>Bacteroidota</taxon>
        <taxon>Sphingobacteriia</taxon>
        <taxon>Sphingobacteriales</taxon>
        <taxon>Sphingobacteriaceae</taxon>
        <taxon>Pedobacter</taxon>
    </lineage>
</organism>
<dbReference type="EMBL" id="FONS01000002">
    <property type="protein sequence ID" value="SFE74983.1"/>
    <property type="molecule type" value="Genomic_DNA"/>
</dbReference>
<dbReference type="PROSITE" id="PS52016">
    <property type="entry name" value="TONB_DEPENDENT_REC_3"/>
    <property type="match status" value="1"/>
</dbReference>
<evidence type="ECO:0000256" key="1">
    <source>
        <dbReference type="ARBA" id="ARBA00004571"/>
    </source>
</evidence>
<evidence type="ECO:0000256" key="3">
    <source>
        <dbReference type="ARBA" id="ARBA00022452"/>
    </source>
</evidence>
<comment type="subcellular location">
    <subcellularLocation>
        <location evidence="1 12">Cell outer membrane</location>
        <topology evidence="1 12">Multi-pass membrane protein</topology>
    </subcellularLocation>
</comment>
<keyword evidence="3 12" id="KW-1134">Transmembrane beta strand</keyword>
<feature type="domain" description="TonB-dependent receptor-like beta-barrel" evidence="15">
    <location>
        <begin position="361"/>
        <end position="808"/>
    </location>
</feature>
<dbReference type="Pfam" id="PF00593">
    <property type="entry name" value="TonB_dep_Rec_b-barrel"/>
    <property type="match status" value="1"/>
</dbReference>
<dbReference type="Gene3D" id="2.40.170.20">
    <property type="entry name" value="TonB-dependent receptor, beta-barrel domain"/>
    <property type="match status" value="1"/>
</dbReference>
<evidence type="ECO:0000256" key="2">
    <source>
        <dbReference type="ARBA" id="ARBA00022448"/>
    </source>
</evidence>
<sequence>MHLIRVMPAEGLELWSLTNCKCPYLQQVLLKKNKKLKKLLIVVFAAMLSPLCLLAQFKISGKVSEKTNNTALSGASIRLKNSNGGTNTNSAGIYELKQKAGTYTLMISFVGYEPLERTIELKQDLNLDFSLKPSAYLADEVIVMATRAAEKSASTYKNVSKSEIAANNFGQDLPFIINNTPGVVVTSDAGAGVGYTGIRIRGSDGSRVNVTVNGIPYNDSESQGSFFVNMPDFASSVENIQIQRGVGTSTNGAGAFGGSLNIQTSAPSLDPYAEVNTSYGSFNTLKNTVKIGTGLIDNKFSFDGRLSRIQSDGFVDRGASLLKSYFLSGAYHGKTDLLRLNVFSGTERTYQSWNGVPESRLRNDQQGMLDYISRNGLNEADAANLLNSDGRKYNSFTYKDQTDNYWQDHYQLLYAKQFSPRFSFNGALHYTYGRGYYEEFKNLQKFSDYALPNPVINGSEVLKSDLIRRRWLNNDFYGVTYAFNYKALDNLNLTLGGGYNEYRGKHYGQIIWSQVASSLDNSAHYYDGRGHKDDFNIFGKITFNPADQLSLFADLQYRGIKYDITGKDNDQKPLDIHDRLHFFNPKVGATYTLDPGSNIYASMSIANKEANRTDYVDAVKNTLPQAERLYDLEAGYRIQRSAFNAGLNVYGMFYKDQLVVTGKLNDVGGNIRQNVPDSYRIGIELDGSYTLNRFFMINANAALSRNKIKEFSEYIMNYDSELEEMNTYKNTNISFSPSAVLFGELVFKPVKSFAVALQSKYVSKQYMDNTQSEERKLNGYWVNNVRLGYDFSIKGVKNINVGLLANNILNKKYQSNGYTYGYISDGSRLSENFYFPQAGTNFLLSLNVRF</sequence>
<dbReference type="InterPro" id="IPR008969">
    <property type="entry name" value="CarboxyPept-like_regulatory"/>
</dbReference>
<evidence type="ECO:0000256" key="14">
    <source>
        <dbReference type="SAM" id="Phobius"/>
    </source>
</evidence>
<evidence type="ECO:0000256" key="7">
    <source>
        <dbReference type="ARBA" id="ARBA00023004"/>
    </source>
</evidence>
<dbReference type="PANTHER" id="PTHR32552:SF68">
    <property type="entry name" value="FERRICHROME OUTER MEMBRANE TRANSPORTER_PHAGE RECEPTOR"/>
    <property type="match status" value="1"/>
</dbReference>
<comment type="similarity">
    <text evidence="12 13">Belongs to the TonB-dependent receptor family.</text>
</comment>
<feature type="domain" description="TonB-dependent receptor plug" evidence="16">
    <location>
        <begin position="151"/>
        <end position="258"/>
    </location>
</feature>
<evidence type="ECO:0000259" key="15">
    <source>
        <dbReference type="Pfam" id="PF00593"/>
    </source>
</evidence>
<evidence type="ECO:0000256" key="6">
    <source>
        <dbReference type="ARBA" id="ARBA00022729"/>
    </source>
</evidence>
<keyword evidence="7" id="KW-0408">Iron</keyword>
<dbReference type="GO" id="GO:0015344">
    <property type="term" value="F:siderophore uptake transmembrane transporter activity"/>
    <property type="evidence" value="ECO:0007669"/>
    <property type="project" value="TreeGrafter"/>
</dbReference>
<evidence type="ECO:0000256" key="12">
    <source>
        <dbReference type="PROSITE-ProRule" id="PRU01360"/>
    </source>
</evidence>
<dbReference type="SUPFAM" id="SSF49464">
    <property type="entry name" value="Carboxypeptidase regulatory domain-like"/>
    <property type="match status" value="1"/>
</dbReference>
<dbReference type="SUPFAM" id="SSF56935">
    <property type="entry name" value="Porins"/>
    <property type="match status" value="1"/>
</dbReference>
<keyword evidence="8" id="KW-0406">Ion transport</keyword>
<keyword evidence="10 12" id="KW-0472">Membrane</keyword>
<evidence type="ECO:0000313" key="18">
    <source>
        <dbReference type="Proteomes" id="UP000183129"/>
    </source>
</evidence>
<dbReference type="Gene3D" id="2.60.40.1120">
    <property type="entry name" value="Carboxypeptidase-like, regulatory domain"/>
    <property type="match status" value="1"/>
</dbReference>
<dbReference type="InterPro" id="IPR012910">
    <property type="entry name" value="Plug_dom"/>
</dbReference>
<dbReference type="Gene3D" id="2.170.130.10">
    <property type="entry name" value="TonB-dependent receptor, plug domain"/>
    <property type="match status" value="1"/>
</dbReference>
<keyword evidence="2 12" id="KW-0813">Transport</keyword>
<dbReference type="InterPro" id="IPR000531">
    <property type="entry name" value="Beta-barrel_TonB"/>
</dbReference>
<dbReference type="InterPro" id="IPR036942">
    <property type="entry name" value="Beta-barrel_TonB_sf"/>
</dbReference>
<evidence type="ECO:0000259" key="16">
    <source>
        <dbReference type="Pfam" id="PF07715"/>
    </source>
</evidence>
<evidence type="ECO:0000256" key="5">
    <source>
        <dbReference type="ARBA" id="ARBA00022692"/>
    </source>
</evidence>
<dbReference type="InterPro" id="IPR039426">
    <property type="entry name" value="TonB-dep_rcpt-like"/>
</dbReference>
<feature type="transmembrane region" description="Helical" evidence="14">
    <location>
        <begin position="39"/>
        <end position="57"/>
    </location>
</feature>
<dbReference type="GO" id="GO:0009279">
    <property type="term" value="C:cell outer membrane"/>
    <property type="evidence" value="ECO:0007669"/>
    <property type="project" value="UniProtKB-SubCell"/>
</dbReference>
<name>A0A1I2D4J5_9SPHI</name>
<evidence type="ECO:0000256" key="10">
    <source>
        <dbReference type="ARBA" id="ARBA00023136"/>
    </source>
</evidence>
<dbReference type="PANTHER" id="PTHR32552">
    <property type="entry name" value="FERRICHROME IRON RECEPTOR-RELATED"/>
    <property type="match status" value="1"/>
</dbReference>
<keyword evidence="9 13" id="KW-0798">TonB box</keyword>
<evidence type="ECO:0000256" key="11">
    <source>
        <dbReference type="ARBA" id="ARBA00023237"/>
    </source>
</evidence>
<gene>
    <name evidence="17" type="ORF">SAMN03003324_01324</name>
</gene>
<dbReference type="InterPro" id="IPR037066">
    <property type="entry name" value="Plug_dom_sf"/>
</dbReference>
<evidence type="ECO:0000313" key="17">
    <source>
        <dbReference type="EMBL" id="SFE74983.1"/>
    </source>
</evidence>
<keyword evidence="5 12" id="KW-0812">Transmembrane</keyword>
<accession>A0A1I2D4J5</accession>
<keyword evidence="6" id="KW-0732">Signal</keyword>
<dbReference type="Proteomes" id="UP000183129">
    <property type="component" value="Unassembled WGS sequence"/>
</dbReference>
<dbReference type="STRING" id="34086.SAMN04488084_11217"/>
<keyword evidence="11 12" id="KW-0998">Cell outer membrane</keyword>
<evidence type="ECO:0000256" key="13">
    <source>
        <dbReference type="RuleBase" id="RU003357"/>
    </source>
</evidence>
<evidence type="ECO:0000256" key="9">
    <source>
        <dbReference type="ARBA" id="ARBA00023077"/>
    </source>
</evidence>
<evidence type="ECO:0000256" key="8">
    <source>
        <dbReference type="ARBA" id="ARBA00023065"/>
    </source>
</evidence>